<dbReference type="AlphaFoldDB" id="A0AAV5KKB2"/>
<reference evidence="2 3" key="1">
    <citation type="journal article" date="2021" name="Commun. Biol.">
        <title>The genome of Shorea leprosula (Dipterocarpaceae) highlights the ecological relevance of drought in aseasonal tropical rainforests.</title>
        <authorList>
            <person name="Ng K.K.S."/>
            <person name="Kobayashi M.J."/>
            <person name="Fawcett J.A."/>
            <person name="Hatakeyama M."/>
            <person name="Paape T."/>
            <person name="Ng C.H."/>
            <person name="Ang C.C."/>
            <person name="Tnah L.H."/>
            <person name="Lee C.T."/>
            <person name="Nishiyama T."/>
            <person name="Sese J."/>
            <person name="O'Brien M.J."/>
            <person name="Copetti D."/>
            <person name="Mohd Noor M.I."/>
            <person name="Ong R.C."/>
            <person name="Putra M."/>
            <person name="Sireger I.Z."/>
            <person name="Indrioko S."/>
            <person name="Kosugi Y."/>
            <person name="Izuno A."/>
            <person name="Isagi Y."/>
            <person name="Lee S.L."/>
            <person name="Shimizu K.K."/>
        </authorList>
    </citation>
    <scope>NUCLEOTIDE SEQUENCE [LARGE SCALE GENOMIC DNA]</scope>
    <source>
        <strain evidence="2">214</strain>
    </source>
</reference>
<protein>
    <recommendedName>
        <fullName evidence="4">ATP synthase F0 subunit 8</fullName>
    </recommendedName>
</protein>
<keyword evidence="1" id="KW-0812">Transmembrane</keyword>
<keyword evidence="1" id="KW-0472">Membrane</keyword>
<evidence type="ECO:0000256" key="1">
    <source>
        <dbReference type="SAM" id="Phobius"/>
    </source>
</evidence>
<evidence type="ECO:0000313" key="2">
    <source>
        <dbReference type="EMBL" id="GKV24959.1"/>
    </source>
</evidence>
<name>A0AAV5KKB2_9ROSI</name>
<organism evidence="2 3">
    <name type="scientific">Rubroshorea leprosula</name>
    <dbReference type="NCBI Taxonomy" id="152421"/>
    <lineage>
        <taxon>Eukaryota</taxon>
        <taxon>Viridiplantae</taxon>
        <taxon>Streptophyta</taxon>
        <taxon>Embryophyta</taxon>
        <taxon>Tracheophyta</taxon>
        <taxon>Spermatophyta</taxon>
        <taxon>Magnoliopsida</taxon>
        <taxon>eudicotyledons</taxon>
        <taxon>Gunneridae</taxon>
        <taxon>Pentapetalae</taxon>
        <taxon>rosids</taxon>
        <taxon>malvids</taxon>
        <taxon>Malvales</taxon>
        <taxon>Dipterocarpaceae</taxon>
        <taxon>Rubroshorea</taxon>
    </lineage>
</organism>
<feature type="transmembrane region" description="Helical" evidence="1">
    <location>
        <begin position="35"/>
        <end position="54"/>
    </location>
</feature>
<evidence type="ECO:0000313" key="3">
    <source>
        <dbReference type="Proteomes" id="UP001054252"/>
    </source>
</evidence>
<dbReference type="Proteomes" id="UP001054252">
    <property type="component" value="Unassembled WGS sequence"/>
</dbReference>
<accession>A0AAV5KKB2</accession>
<gene>
    <name evidence="2" type="ORF">SLEP1_g34492</name>
</gene>
<dbReference type="EMBL" id="BPVZ01000067">
    <property type="protein sequence ID" value="GKV24959.1"/>
    <property type="molecule type" value="Genomic_DNA"/>
</dbReference>
<comment type="caution">
    <text evidence="2">The sequence shown here is derived from an EMBL/GenBank/DDBJ whole genome shotgun (WGS) entry which is preliminary data.</text>
</comment>
<sequence length="91" mass="10605">MYLEVISTTFKANITDNMSPLFSYQDFDNPEPGHFVQWLTASLIFYFCLLAFVMDLDLKGKRKTINLRFEQKKKTQDLVLFGMLVEGTMLP</sequence>
<evidence type="ECO:0008006" key="4">
    <source>
        <dbReference type="Google" id="ProtNLM"/>
    </source>
</evidence>
<proteinExistence type="predicted"/>
<keyword evidence="3" id="KW-1185">Reference proteome</keyword>
<keyword evidence="1" id="KW-1133">Transmembrane helix</keyword>